<dbReference type="SUPFAM" id="SSF53067">
    <property type="entry name" value="Actin-like ATPase domain"/>
    <property type="match status" value="2"/>
</dbReference>
<comment type="subunit">
    <text evidence="10 11">Homotetramer and homodimer (in equilibrium).</text>
</comment>
<protein>
    <recommendedName>
        <fullName evidence="11">Glycerol kinase</fullName>
        <ecNumber evidence="11">2.7.1.30</ecNumber>
    </recommendedName>
    <alternativeName>
        <fullName evidence="11">ATP:glycerol 3-phosphotransferase</fullName>
    </alternativeName>
    <alternativeName>
        <fullName evidence="11">Glycerokinase</fullName>
        <shortName evidence="11">GK</shortName>
    </alternativeName>
</protein>
<evidence type="ECO:0000256" key="4">
    <source>
        <dbReference type="ARBA" id="ARBA00022741"/>
    </source>
</evidence>
<dbReference type="EMBL" id="QCZG01000019">
    <property type="protein sequence ID" value="PWA11041.1"/>
    <property type="molecule type" value="Genomic_DNA"/>
</dbReference>
<dbReference type="Pfam" id="PF00370">
    <property type="entry name" value="FGGY_N"/>
    <property type="match status" value="1"/>
</dbReference>
<feature type="binding site" evidence="11">
    <location>
        <position position="13"/>
    </location>
    <ligand>
        <name>ADP</name>
        <dbReference type="ChEBI" id="CHEBI:456216"/>
    </ligand>
</feature>
<dbReference type="PANTHER" id="PTHR10196:SF69">
    <property type="entry name" value="GLYCEROL KINASE"/>
    <property type="match status" value="1"/>
</dbReference>
<dbReference type="UniPathway" id="UPA00618">
    <property type="reaction ID" value="UER00672"/>
</dbReference>
<dbReference type="GO" id="GO:0004370">
    <property type="term" value="F:glycerol kinase activity"/>
    <property type="evidence" value="ECO:0007669"/>
    <property type="project" value="UniProtKB-UniRule"/>
</dbReference>
<dbReference type="GO" id="GO:0005829">
    <property type="term" value="C:cytosol"/>
    <property type="evidence" value="ECO:0007669"/>
    <property type="project" value="TreeGrafter"/>
</dbReference>
<feature type="binding site" evidence="11">
    <location>
        <position position="311"/>
    </location>
    <ligand>
        <name>ATP</name>
        <dbReference type="ChEBI" id="CHEBI:30616"/>
    </ligand>
</feature>
<keyword evidence="6 11" id="KW-0319">Glycerol metabolism</keyword>
<evidence type="ECO:0000259" key="13">
    <source>
        <dbReference type="Pfam" id="PF00370"/>
    </source>
</evidence>
<dbReference type="InterPro" id="IPR000577">
    <property type="entry name" value="Carb_kinase_FGGY"/>
</dbReference>
<feature type="binding site" evidence="11">
    <location>
        <position position="246"/>
    </location>
    <ligand>
        <name>sn-glycerol 3-phosphate</name>
        <dbReference type="ChEBI" id="CHEBI:57597"/>
    </ligand>
</feature>
<feature type="binding site" evidence="11">
    <location>
        <position position="246"/>
    </location>
    <ligand>
        <name>glycerol</name>
        <dbReference type="ChEBI" id="CHEBI:17754"/>
    </ligand>
</feature>
<accession>A0A2U1K0P2</accession>
<comment type="PTM">
    <text evidence="11">The phosphoenolpyruvate-dependent sugar phosphotransferase system (PTS), including enzyme I, and histidine-containing protein (HPr) are required for the phosphorylation, which leads to the activation of the enzyme.</text>
</comment>
<keyword evidence="11" id="KW-0597">Phosphoprotein</keyword>
<comment type="similarity">
    <text evidence="2 11 12">Belongs to the FGGY kinase family.</text>
</comment>
<feature type="binding site" evidence="11">
    <location>
        <position position="315"/>
    </location>
    <ligand>
        <name>ATP</name>
        <dbReference type="ChEBI" id="CHEBI:30616"/>
    </ligand>
</feature>
<feature type="binding site" evidence="11">
    <location>
        <position position="15"/>
    </location>
    <ligand>
        <name>ATP</name>
        <dbReference type="ChEBI" id="CHEBI:30616"/>
    </ligand>
</feature>
<dbReference type="Gene3D" id="3.30.420.40">
    <property type="match status" value="2"/>
</dbReference>
<evidence type="ECO:0000256" key="7">
    <source>
        <dbReference type="ARBA" id="ARBA00022840"/>
    </source>
</evidence>
<comment type="caution">
    <text evidence="15">The sequence shown here is derived from an EMBL/GenBank/DDBJ whole genome shotgun (WGS) entry which is preliminary data.</text>
</comment>
<keyword evidence="3 11" id="KW-0808">Transferase</keyword>
<gene>
    <name evidence="11 15" type="primary">glpK</name>
    <name evidence="15" type="ORF">DCC39_10075</name>
</gene>
<comment type="pathway">
    <text evidence="1 11">Polyol metabolism; glycerol degradation via glycerol kinase pathway; sn-glycerol 3-phosphate from glycerol: step 1/1.</text>
</comment>
<dbReference type="InterPro" id="IPR018485">
    <property type="entry name" value="FGGY_C"/>
</dbReference>
<feature type="binding site" evidence="11">
    <location>
        <position position="14"/>
    </location>
    <ligand>
        <name>ATP</name>
        <dbReference type="ChEBI" id="CHEBI:30616"/>
    </ligand>
</feature>
<feature type="binding site" evidence="11">
    <location>
        <position position="412"/>
    </location>
    <ligand>
        <name>ADP</name>
        <dbReference type="ChEBI" id="CHEBI:456216"/>
    </ligand>
</feature>
<feature type="binding site" evidence="11">
    <location>
        <position position="416"/>
    </location>
    <ligand>
        <name>ADP</name>
        <dbReference type="ChEBI" id="CHEBI:456216"/>
    </ligand>
</feature>
<dbReference type="GO" id="GO:0005524">
    <property type="term" value="F:ATP binding"/>
    <property type="evidence" value="ECO:0007669"/>
    <property type="project" value="UniProtKB-UniRule"/>
</dbReference>
<feature type="binding site" evidence="11">
    <location>
        <position position="13"/>
    </location>
    <ligand>
        <name>ATP</name>
        <dbReference type="ChEBI" id="CHEBI:30616"/>
    </ligand>
</feature>
<feature type="binding site" evidence="11">
    <location>
        <position position="247"/>
    </location>
    <ligand>
        <name>glycerol</name>
        <dbReference type="ChEBI" id="CHEBI:17754"/>
    </ligand>
</feature>
<evidence type="ECO:0000256" key="2">
    <source>
        <dbReference type="ARBA" id="ARBA00009156"/>
    </source>
</evidence>
<evidence type="ECO:0000256" key="1">
    <source>
        <dbReference type="ARBA" id="ARBA00005190"/>
    </source>
</evidence>
<comment type="function">
    <text evidence="9 11">Key enzyme in the regulation of glycerol uptake and metabolism. Catalyzes the phosphorylation of glycerol to yield sn-glycerol 3-phosphate.</text>
</comment>
<dbReference type="FunFam" id="3.30.420.40:FF:000008">
    <property type="entry name" value="Glycerol kinase"/>
    <property type="match status" value="1"/>
</dbReference>
<dbReference type="PROSITE" id="PS00445">
    <property type="entry name" value="FGGY_KINASES_2"/>
    <property type="match status" value="1"/>
</dbReference>
<dbReference type="PANTHER" id="PTHR10196">
    <property type="entry name" value="SUGAR KINASE"/>
    <property type="match status" value="1"/>
</dbReference>
<feature type="binding site" evidence="11">
    <location>
        <position position="268"/>
    </location>
    <ligand>
        <name>ATP</name>
        <dbReference type="ChEBI" id="CHEBI:30616"/>
    </ligand>
</feature>
<dbReference type="InterPro" id="IPR018484">
    <property type="entry name" value="FGGY_N"/>
</dbReference>
<dbReference type="FunFam" id="3.30.420.40:FF:000007">
    <property type="entry name" value="Glycerol kinase"/>
    <property type="match status" value="1"/>
</dbReference>
<dbReference type="GO" id="GO:0006072">
    <property type="term" value="P:glycerol-3-phosphate metabolic process"/>
    <property type="evidence" value="ECO:0007669"/>
    <property type="project" value="InterPro"/>
</dbReference>
<dbReference type="OrthoDB" id="9805576at2"/>
<dbReference type="NCBIfam" id="TIGR01311">
    <property type="entry name" value="glycerol_kin"/>
    <property type="match status" value="1"/>
</dbReference>
<dbReference type="PROSITE" id="PS00933">
    <property type="entry name" value="FGGY_KINASES_1"/>
    <property type="match status" value="1"/>
</dbReference>
<feature type="binding site" evidence="11">
    <location>
        <position position="84"/>
    </location>
    <ligand>
        <name>sn-glycerol 3-phosphate</name>
        <dbReference type="ChEBI" id="CHEBI:57597"/>
    </ligand>
</feature>
<comment type="activity regulation">
    <text evidence="11">Activated by phosphorylation and inhibited by fructose 1,6-bisphosphate (FBP).</text>
</comment>
<feature type="binding site" evidence="11">
    <location>
        <position position="412"/>
    </location>
    <ligand>
        <name>ATP</name>
        <dbReference type="ChEBI" id="CHEBI:30616"/>
    </ligand>
</feature>
<evidence type="ECO:0000256" key="9">
    <source>
        <dbReference type="ARBA" id="ARBA00054633"/>
    </source>
</evidence>
<dbReference type="InterPro" id="IPR018483">
    <property type="entry name" value="Carb_kinase_FGGY_CS"/>
</dbReference>
<feature type="modified residue" description="Phosphohistidine; by HPr" evidence="11">
    <location>
        <position position="232"/>
    </location>
</feature>
<evidence type="ECO:0000259" key="14">
    <source>
        <dbReference type="Pfam" id="PF02782"/>
    </source>
</evidence>
<feature type="binding site" evidence="11">
    <location>
        <position position="84"/>
    </location>
    <ligand>
        <name>glycerol</name>
        <dbReference type="ChEBI" id="CHEBI:17754"/>
    </ligand>
</feature>
<feature type="binding site" evidence="11">
    <location>
        <position position="311"/>
    </location>
    <ligand>
        <name>ADP</name>
        <dbReference type="ChEBI" id="CHEBI:456216"/>
    </ligand>
</feature>
<reference evidence="15 16" key="1">
    <citation type="submission" date="2018-04" db="EMBL/GenBank/DDBJ databases">
        <title>Camelliibacillus theae gen. nov., sp. nov., isolated from Pu'er tea.</title>
        <authorList>
            <person name="Niu L."/>
        </authorList>
    </citation>
    <scope>NUCLEOTIDE SEQUENCE [LARGE SCALE GENOMIC DNA]</scope>
    <source>
        <strain evidence="15 16">T8</strain>
    </source>
</reference>
<feature type="binding site" evidence="11">
    <location>
        <position position="85"/>
    </location>
    <ligand>
        <name>sn-glycerol 3-phosphate</name>
        <dbReference type="ChEBI" id="CHEBI:57597"/>
    </ligand>
</feature>
<keyword evidence="16" id="KW-1185">Reference proteome</keyword>
<dbReference type="HAMAP" id="MF_00186">
    <property type="entry name" value="Glycerol_kin"/>
    <property type="match status" value="1"/>
</dbReference>
<evidence type="ECO:0000313" key="16">
    <source>
        <dbReference type="Proteomes" id="UP000245998"/>
    </source>
</evidence>
<sequence>MGKKYVLAIDQGTTSTRAILFNKFGEVESVAQKEFTQHFPNPGWVEHDAQEIWSSTLSVIAEVISNRSDISQKEIAAMGITNQRETTVVWDKRTGKPIYHAIVWQSRQTVDICHELKVKGYEQLISDKTGLLIDAYFSGTKLKWILDHVDGARQLAEEGHLLFGTIDTWLIWKLSGGAVHVTDYTNASRTLLYNIHELKWDEELLKIFDIPKAMLPEVKPSSFVYAKTLPEHFFGEQIPISSAVGDQQAALFGQACFDNGMAKNTYGTGCFMLMNTGEKAVKSKNGLLTTIAWGMDGMVEYALEGSIFVAGSAVQWLRDGLGMLNDSKDSEKYAKRITSTDGVYVVPAFVGLGTPYWDSDARGAVFGLTRGTKKEHVIRATLESLAYQTKDVIDAMTADSGIKLKALRVDGGAVKNDFLMQFQSDILGVSVERPKVNETTALGAAMLAGLAVGFWKDKKQLADQFSIEKTFTATMADDERNKLYQGWKKAIEATMAFKP</sequence>
<dbReference type="RefSeq" id="WP_116554773.1">
    <property type="nucleotide sequence ID" value="NZ_QCZG01000019.1"/>
</dbReference>
<dbReference type="EC" id="2.7.1.30" evidence="11"/>
<dbReference type="AlphaFoldDB" id="A0A2U1K0P2"/>
<feature type="binding site" evidence="11">
    <location>
        <position position="85"/>
    </location>
    <ligand>
        <name>glycerol</name>
        <dbReference type="ChEBI" id="CHEBI:17754"/>
    </ligand>
</feature>
<keyword evidence="4 11" id="KW-0547">Nucleotide-binding</keyword>
<comment type="catalytic activity">
    <reaction evidence="8 11">
        <text>glycerol + ATP = sn-glycerol 3-phosphate + ADP + H(+)</text>
        <dbReference type="Rhea" id="RHEA:21644"/>
        <dbReference type="ChEBI" id="CHEBI:15378"/>
        <dbReference type="ChEBI" id="CHEBI:17754"/>
        <dbReference type="ChEBI" id="CHEBI:30616"/>
        <dbReference type="ChEBI" id="CHEBI:57597"/>
        <dbReference type="ChEBI" id="CHEBI:456216"/>
        <dbReference type="EC" id="2.7.1.30"/>
    </reaction>
</comment>
<feature type="binding site" evidence="11">
    <location>
        <position position="136"/>
    </location>
    <ligand>
        <name>sn-glycerol 3-phosphate</name>
        <dbReference type="ChEBI" id="CHEBI:57597"/>
    </ligand>
</feature>
<feature type="domain" description="Carbohydrate kinase FGGY N-terminal" evidence="13">
    <location>
        <begin position="5"/>
        <end position="253"/>
    </location>
</feature>
<dbReference type="CDD" id="cd07786">
    <property type="entry name" value="FGGY_EcGK_like"/>
    <property type="match status" value="1"/>
</dbReference>
<evidence type="ECO:0000256" key="6">
    <source>
        <dbReference type="ARBA" id="ARBA00022798"/>
    </source>
</evidence>
<feature type="binding site" evidence="11">
    <location>
        <position position="13"/>
    </location>
    <ligand>
        <name>sn-glycerol 3-phosphate</name>
        <dbReference type="ChEBI" id="CHEBI:57597"/>
    </ligand>
</feature>
<feature type="binding site" evidence="11">
    <location>
        <position position="136"/>
    </location>
    <ligand>
        <name>glycerol</name>
        <dbReference type="ChEBI" id="CHEBI:17754"/>
    </ligand>
</feature>
<keyword evidence="5 11" id="KW-0418">Kinase</keyword>
<evidence type="ECO:0000256" key="10">
    <source>
        <dbReference type="ARBA" id="ARBA00063665"/>
    </source>
</evidence>
<feature type="binding site" evidence="11">
    <location>
        <position position="268"/>
    </location>
    <ligand>
        <name>ADP</name>
        <dbReference type="ChEBI" id="CHEBI:456216"/>
    </ligand>
</feature>
<feature type="binding site" evidence="11">
    <location>
        <position position="17"/>
    </location>
    <ligand>
        <name>ADP</name>
        <dbReference type="ChEBI" id="CHEBI:456216"/>
    </ligand>
</feature>
<dbReference type="InterPro" id="IPR005999">
    <property type="entry name" value="Glycerol_kin"/>
</dbReference>
<dbReference type="NCBIfam" id="NF000756">
    <property type="entry name" value="PRK00047.1"/>
    <property type="match status" value="1"/>
</dbReference>
<dbReference type="GO" id="GO:0019563">
    <property type="term" value="P:glycerol catabolic process"/>
    <property type="evidence" value="ECO:0007669"/>
    <property type="project" value="UniProtKB-UniRule"/>
</dbReference>
<dbReference type="InterPro" id="IPR043129">
    <property type="entry name" value="ATPase_NBD"/>
</dbReference>
<dbReference type="PIRSF" id="PIRSF000538">
    <property type="entry name" value="GlpK"/>
    <property type="match status" value="1"/>
</dbReference>
<evidence type="ECO:0000256" key="5">
    <source>
        <dbReference type="ARBA" id="ARBA00022777"/>
    </source>
</evidence>
<name>A0A2U1K0P2_9BACI</name>
<organism evidence="15 16">
    <name type="scientific">Pueribacillus theae</name>
    <dbReference type="NCBI Taxonomy" id="2171751"/>
    <lineage>
        <taxon>Bacteria</taxon>
        <taxon>Bacillati</taxon>
        <taxon>Bacillota</taxon>
        <taxon>Bacilli</taxon>
        <taxon>Bacillales</taxon>
        <taxon>Bacillaceae</taxon>
        <taxon>Pueribacillus</taxon>
    </lineage>
</organism>
<feature type="domain" description="Carbohydrate kinase FGGY C-terminal" evidence="14">
    <location>
        <begin position="263"/>
        <end position="451"/>
    </location>
</feature>
<proteinExistence type="inferred from homology"/>
<evidence type="ECO:0000313" key="15">
    <source>
        <dbReference type="EMBL" id="PWA11041.1"/>
    </source>
</evidence>
<evidence type="ECO:0000256" key="8">
    <source>
        <dbReference type="ARBA" id="ARBA00052101"/>
    </source>
</evidence>
<evidence type="ECO:0000256" key="3">
    <source>
        <dbReference type="ARBA" id="ARBA00022679"/>
    </source>
</evidence>
<evidence type="ECO:0000256" key="12">
    <source>
        <dbReference type="RuleBase" id="RU003733"/>
    </source>
</evidence>
<keyword evidence="7 11" id="KW-0067">ATP-binding</keyword>
<evidence type="ECO:0000256" key="11">
    <source>
        <dbReference type="HAMAP-Rule" id="MF_00186"/>
    </source>
</evidence>
<dbReference type="Pfam" id="PF02782">
    <property type="entry name" value="FGGY_C"/>
    <property type="match status" value="1"/>
</dbReference>
<dbReference type="Proteomes" id="UP000245998">
    <property type="component" value="Unassembled WGS sequence"/>
</dbReference>